<accession>A0A1G4BRQ6</accession>
<evidence type="ECO:0000256" key="6">
    <source>
        <dbReference type="ARBA" id="ARBA00023004"/>
    </source>
</evidence>
<dbReference type="Gene3D" id="1.10.630.10">
    <property type="entry name" value="Cytochrome P450"/>
    <property type="match status" value="1"/>
</dbReference>
<keyword evidence="6 8" id="KW-0408">Iron</keyword>
<dbReference type="InterPro" id="IPR017972">
    <property type="entry name" value="Cyt_P450_CS"/>
</dbReference>
<keyword evidence="4 8" id="KW-0479">Metal-binding</keyword>
<reference evidence="11 12" key="1">
    <citation type="submission" date="2016-09" db="EMBL/GenBank/DDBJ databases">
        <authorList>
            <person name="Capua I."/>
            <person name="De Benedictis P."/>
            <person name="Joannis T."/>
            <person name="Lombin L.H."/>
            <person name="Cattoli G."/>
        </authorList>
    </citation>
    <scope>NUCLEOTIDE SEQUENCE [LARGE SCALE GENOMIC DNA]</scope>
    <source>
        <strain evidence="11 12">IMI 309357</strain>
    </source>
</reference>
<comment type="cofactor">
    <cofactor evidence="1 8">
        <name>heme</name>
        <dbReference type="ChEBI" id="CHEBI:30413"/>
    </cofactor>
</comment>
<evidence type="ECO:0000256" key="9">
    <source>
        <dbReference type="RuleBase" id="RU000461"/>
    </source>
</evidence>
<evidence type="ECO:0000256" key="7">
    <source>
        <dbReference type="ARBA" id="ARBA00023033"/>
    </source>
</evidence>
<dbReference type="GeneID" id="34553566"/>
<dbReference type="InterPro" id="IPR036396">
    <property type="entry name" value="Cyt_P450_sf"/>
</dbReference>
<comment type="caution">
    <text evidence="11">The sequence shown here is derived from an EMBL/GenBank/DDBJ whole genome shotgun (WGS) entry which is preliminary data.</text>
</comment>
<dbReference type="RefSeq" id="XP_022481195.1">
    <property type="nucleotide sequence ID" value="XM_022612056.1"/>
</dbReference>
<dbReference type="PANTHER" id="PTHR46206:SF2">
    <property type="entry name" value="CYTOCHROME P450 MONOOXYGENASE AUSG-RELATED"/>
    <property type="match status" value="1"/>
</dbReference>
<evidence type="ECO:0000256" key="3">
    <source>
        <dbReference type="ARBA" id="ARBA00022617"/>
    </source>
</evidence>
<proteinExistence type="inferred from homology"/>
<sequence>METIQTPKHLLSSWTESSVFGKMDIWTSLCLGIVLLGVFAAVPNMRKPSRKLPCLNPRQSLDLFDQNRKKTFLSTARNLLERGRKQYPGQLYRLMTDVGEAVIIPSEFVHDIRNEPDLSFMRAFADNFHPQLPGFEAFAAGDRDDGLFQLVIKKRITQLLNQITEPLSSEAKFAVDLLFGTSNQWREFNIKDDALDLISRLSSRVFLGAEVCRDEAWLSITKSHTVNSFAAAEIVRIYPYWLRGLAHWFMPQCRALRQQVEDTRRIIEPILQQRRDMRRQAEAQNEPTPRFNDGLDWFEEESKGHKYDAAGAQLGLSVVAIHTTTDLLVETMLRIAQHPELFQALRKEIVEVLSVDGWKKTALFNMKLADSVLKETQRLKPVTLAPMIRVATQPVTLPNGLQLQKGERCVADIGKMIDSAVYDNPDEFDGYRFVNMRGSPGQDSQAHLVSTSPSHLGFGHGQHACPGRFFAANELKIALAHLLMKYDWKLTPGYEHRWEEYGFFCSSDRTAKVLMRRREAPEMDIDSLQVSFEG</sequence>
<feature type="binding site" description="axial binding residue" evidence="8">
    <location>
        <position position="465"/>
    </location>
    <ligand>
        <name>heme</name>
        <dbReference type="ChEBI" id="CHEBI:30413"/>
    </ligand>
    <ligandPart>
        <name>Fe</name>
        <dbReference type="ChEBI" id="CHEBI:18248"/>
    </ligandPart>
</feature>
<feature type="transmembrane region" description="Helical" evidence="10">
    <location>
        <begin position="25"/>
        <end position="42"/>
    </location>
</feature>
<evidence type="ECO:0000256" key="8">
    <source>
        <dbReference type="PIRSR" id="PIRSR602403-1"/>
    </source>
</evidence>
<gene>
    <name evidence="11" type="ORF">CORC01_00399</name>
</gene>
<dbReference type="Pfam" id="PF00067">
    <property type="entry name" value="p450"/>
    <property type="match status" value="1"/>
</dbReference>
<evidence type="ECO:0000256" key="4">
    <source>
        <dbReference type="ARBA" id="ARBA00022723"/>
    </source>
</evidence>
<keyword evidence="3 8" id="KW-0349">Heme</keyword>
<keyword evidence="10" id="KW-0472">Membrane</keyword>
<organism evidence="11 12">
    <name type="scientific">Colletotrichum orchidophilum</name>
    <dbReference type="NCBI Taxonomy" id="1209926"/>
    <lineage>
        <taxon>Eukaryota</taxon>
        <taxon>Fungi</taxon>
        <taxon>Dikarya</taxon>
        <taxon>Ascomycota</taxon>
        <taxon>Pezizomycotina</taxon>
        <taxon>Sordariomycetes</taxon>
        <taxon>Hypocreomycetidae</taxon>
        <taxon>Glomerellales</taxon>
        <taxon>Glomerellaceae</taxon>
        <taxon>Colletotrichum</taxon>
    </lineage>
</organism>
<dbReference type="GO" id="GO:0020037">
    <property type="term" value="F:heme binding"/>
    <property type="evidence" value="ECO:0007669"/>
    <property type="project" value="InterPro"/>
</dbReference>
<dbReference type="GO" id="GO:0016705">
    <property type="term" value="F:oxidoreductase activity, acting on paired donors, with incorporation or reduction of molecular oxygen"/>
    <property type="evidence" value="ECO:0007669"/>
    <property type="project" value="InterPro"/>
</dbReference>
<protein>
    <submittedName>
        <fullName evidence="11">Ent-kaurene oxidase</fullName>
    </submittedName>
</protein>
<keyword evidence="7 9" id="KW-0503">Monooxygenase</keyword>
<dbReference type="PRINTS" id="PR00385">
    <property type="entry name" value="P450"/>
</dbReference>
<dbReference type="SUPFAM" id="SSF48264">
    <property type="entry name" value="Cytochrome P450"/>
    <property type="match status" value="1"/>
</dbReference>
<evidence type="ECO:0000256" key="10">
    <source>
        <dbReference type="SAM" id="Phobius"/>
    </source>
</evidence>
<dbReference type="PROSITE" id="PS00086">
    <property type="entry name" value="CYTOCHROME_P450"/>
    <property type="match status" value="1"/>
</dbReference>
<dbReference type="PANTHER" id="PTHR46206">
    <property type="entry name" value="CYTOCHROME P450"/>
    <property type="match status" value="1"/>
</dbReference>
<name>A0A1G4BRQ6_9PEZI</name>
<dbReference type="InterPro" id="IPR002403">
    <property type="entry name" value="Cyt_P450_E_grp-IV"/>
</dbReference>
<comment type="similarity">
    <text evidence="2 9">Belongs to the cytochrome P450 family.</text>
</comment>
<keyword evidence="10" id="KW-1133">Transmembrane helix</keyword>
<evidence type="ECO:0000256" key="5">
    <source>
        <dbReference type="ARBA" id="ARBA00023002"/>
    </source>
</evidence>
<evidence type="ECO:0000313" key="11">
    <source>
        <dbReference type="EMBL" id="OHF04060.1"/>
    </source>
</evidence>
<dbReference type="AlphaFoldDB" id="A0A1G4BRQ6"/>
<dbReference type="CDD" id="cd11041">
    <property type="entry name" value="CYP503A1-like"/>
    <property type="match status" value="1"/>
</dbReference>
<keyword evidence="12" id="KW-1185">Reference proteome</keyword>
<evidence type="ECO:0000313" key="12">
    <source>
        <dbReference type="Proteomes" id="UP000176998"/>
    </source>
</evidence>
<dbReference type="EMBL" id="MJBS01000003">
    <property type="protein sequence ID" value="OHF04060.1"/>
    <property type="molecule type" value="Genomic_DNA"/>
</dbReference>
<dbReference type="GO" id="GO:0004497">
    <property type="term" value="F:monooxygenase activity"/>
    <property type="evidence" value="ECO:0007669"/>
    <property type="project" value="UniProtKB-KW"/>
</dbReference>
<dbReference type="Proteomes" id="UP000176998">
    <property type="component" value="Unassembled WGS sequence"/>
</dbReference>
<dbReference type="GO" id="GO:0005506">
    <property type="term" value="F:iron ion binding"/>
    <property type="evidence" value="ECO:0007669"/>
    <property type="project" value="InterPro"/>
</dbReference>
<dbReference type="OrthoDB" id="1844152at2759"/>
<dbReference type="PRINTS" id="PR00465">
    <property type="entry name" value="EP450IV"/>
</dbReference>
<keyword evidence="5 9" id="KW-0560">Oxidoreductase</keyword>
<dbReference type="InterPro" id="IPR001128">
    <property type="entry name" value="Cyt_P450"/>
</dbReference>
<evidence type="ECO:0000256" key="2">
    <source>
        <dbReference type="ARBA" id="ARBA00010617"/>
    </source>
</evidence>
<evidence type="ECO:0000256" key="1">
    <source>
        <dbReference type="ARBA" id="ARBA00001971"/>
    </source>
</evidence>
<keyword evidence="10" id="KW-0812">Transmembrane</keyword>
<dbReference type="STRING" id="1209926.A0A1G4BRQ6"/>